<name>A0A1G7BDG9_9RHOB</name>
<dbReference type="InterPro" id="IPR029052">
    <property type="entry name" value="Metallo-depent_PP-like"/>
</dbReference>
<dbReference type="InterPro" id="IPR051693">
    <property type="entry name" value="UPF0046_metallophosphoest"/>
</dbReference>
<dbReference type="AlphaFoldDB" id="A0A1G7BDG9"/>
<proteinExistence type="predicted"/>
<keyword evidence="3" id="KW-1185">Reference proteome</keyword>
<dbReference type="GO" id="GO:0016787">
    <property type="term" value="F:hydrolase activity"/>
    <property type="evidence" value="ECO:0007669"/>
    <property type="project" value="InterPro"/>
</dbReference>
<evidence type="ECO:0000259" key="1">
    <source>
        <dbReference type="Pfam" id="PF00149"/>
    </source>
</evidence>
<dbReference type="PANTHER" id="PTHR12905">
    <property type="entry name" value="METALLOPHOSPHOESTERASE"/>
    <property type="match status" value="1"/>
</dbReference>
<gene>
    <name evidence="2" type="ORF">SAMN04488239_11656</name>
</gene>
<dbReference type="PANTHER" id="PTHR12905:SF0">
    <property type="entry name" value="CALCINEURIN-LIKE PHOSPHOESTERASE DOMAIN-CONTAINING PROTEIN"/>
    <property type="match status" value="1"/>
</dbReference>
<dbReference type="SUPFAM" id="SSF56300">
    <property type="entry name" value="Metallo-dependent phosphatases"/>
    <property type="match status" value="1"/>
</dbReference>
<reference evidence="3" key="1">
    <citation type="submission" date="2016-10" db="EMBL/GenBank/DDBJ databases">
        <authorList>
            <person name="Varghese N."/>
            <person name="Submissions S."/>
        </authorList>
    </citation>
    <scope>NUCLEOTIDE SEQUENCE [LARGE SCALE GENOMIC DNA]</scope>
    <source>
        <strain evidence="3">CGMCC 1.9108</strain>
    </source>
</reference>
<dbReference type="Gene3D" id="3.60.21.10">
    <property type="match status" value="1"/>
</dbReference>
<accession>A0A1G7BDG9</accession>
<dbReference type="STRING" id="639004.SAMN04488239_11656"/>
<dbReference type="InterPro" id="IPR004843">
    <property type="entry name" value="Calcineurin-like_PHP"/>
</dbReference>
<protein>
    <submittedName>
        <fullName evidence="2">Predicted phosphoesterase</fullName>
    </submittedName>
</protein>
<sequence length="200" mass="21113">MMRILAFSDLHMDRARAADLVAASLEADIVIGAGDYCNARQGLDQAMAMLAGIMVPLVLVPGNAESAAELEAAAPEGVHVLHGSSATVDGIRMFGLGYGVPPTPFGAWSCDMTEGEAAEMLARCKSADILISHSPPKGFGDVTSEGKSVGSTAIRDAIERLQPRLALCGHIHDSWGARGTMGRTRLANLGPKVNWFEWPE</sequence>
<dbReference type="Proteomes" id="UP000199628">
    <property type="component" value="Unassembled WGS sequence"/>
</dbReference>
<evidence type="ECO:0000313" key="2">
    <source>
        <dbReference type="EMBL" id="SDE25007.1"/>
    </source>
</evidence>
<dbReference type="Pfam" id="PF00149">
    <property type="entry name" value="Metallophos"/>
    <property type="match status" value="1"/>
</dbReference>
<feature type="domain" description="Calcineurin-like phosphoesterase" evidence="1">
    <location>
        <begin position="2"/>
        <end position="173"/>
    </location>
</feature>
<organism evidence="2 3">
    <name type="scientific">Ruegeria marina</name>
    <dbReference type="NCBI Taxonomy" id="639004"/>
    <lineage>
        <taxon>Bacteria</taxon>
        <taxon>Pseudomonadati</taxon>
        <taxon>Pseudomonadota</taxon>
        <taxon>Alphaproteobacteria</taxon>
        <taxon>Rhodobacterales</taxon>
        <taxon>Roseobacteraceae</taxon>
        <taxon>Ruegeria</taxon>
    </lineage>
</organism>
<evidence type="ECO:0000313" key="3">
    <source>
        <dbReference type="Proteomes" id="UP000199628"/>
    </source>
</evidence>
<dbReference type="EMBL" id="FMZV01000016">
    <property type="protein sequence ID" value="SDE25007.1"/>
    <property type="molecule type" value="Genomic_DNA"/>
</dbReference>